<feature type="compositionally biased region" description="Basic and acidic residues" evidence="2">
    <location>
        <begin position="3344"/>
        <end position="3354"/>
    </location>
</feature>
<feature type="compositionally biased region" description="Basic and acidic residues" evidence="2">
    <location>
        <begin position="1273"/>
        <end position="1301"/>
    </location>
</feature>
<feature type="compositionally biased region" description="Polar residues" evidence="2">
    <location>
        <begin position="5132"/>
        <end position="5164"/>
    </location>
</feature>
<feature type="compositionally biased region" description="Polar residues" evidence="2">
    <location>
        <begin position="2255"/>
        <end position="2264"/>
    </location>
</feature>
<feature type="region of interest" description="Disordered" evidence="2">
    <location>
        <begin position="88"/>
        <end position="230"/>
    </location>
</feature>
<proteinExistence type="predicted"/>
<feature type="region of interest" description="Disordered" evidence="2">
    <location>
        <begin position="987"/>
        <end position="1014"/>
    </location>
</feature>
<feature type="region of interest" description="Disordered" evidence="2">
    <location>
        <begin position="3550"/>
        <end position="3598"/>
    </location>
</feature>
<feature type="region of interest" description="Disordered" evidence="2">
    <location>
        <begin position="4871"/>
        <end position="4915"/>
    </location>
</feature>
<feature type="compositionally biased region" description="Basic and acidic residues" evidence="2">
    <location>
        <begin position="1642"/>
        <end position="1667"/>
    </location>
</feature>
<feature type="compositionally biased region" description="Basic and acidic residues" evidence="2">
    <location>
        <begin position="860"/>
        <end position="881"/>
    </location>
</feature>
<sequence length="6230" mass="675950">MWNLLTGRSSESYEASPSGIRRRKDNDQRSAQQPSESLVSPKSAGKPPRGDDRDGSRRFKPTSTSYSSTSRSAYPGTASVSIASSYATASNGQTDDAVIHPDVVRDASLADQLPKSRPSHKDRDQDRARERKSERRRSSSRDRKRDRDSKRWDRKEERDKVDKGGGMDRGLTRSGSGYAEEMSTPRTGETFAHASGSFNAQVGSSGFTQFPGQYDGGMPGFASGPPPLHESMSAHVQDQFPGQFPLESTAPYRPPLAASEGGPGLAADYYGDAGESVTSQPGVRPQPLGPIIGAEPHLQPASHIAQPPPEPSSAGGVGAAASFYSGVDLPSTLPSQPSMTSKPSKFSSSAGSAALAGSAVLGYTAGTTGEASYTQGSGNNGSAYYQQGSGRPPSSATGTAAYSSTSAPASNGYHASSAPVLPTLGAAAAGAAAGYMMGSHSSAQQQPSGHSGYSPSATQRPTQFGDHFIGTSVSSRPPRPAKYSPQSSSLSFHSAGQSNAMAQKHRHRAGPLGTFVEFWTDPDGVAQYEEYTEYIGVCKNCFAPGSTPRDAPRKHHYRRRRSDERYGSSTRVDKESRWGSSDGENRRRSRKSWLAGGIAGYGIAEVGKTLFNQKRGADDIYNVRFSRGNASNTSLRRRSGSDSPSRRSRTSYGVTGESSASISRRRSRSGEHVETGVTSDGKIYWKDPHGSLLGGPAIKTYTPRLRSRSRSRSRSRDRHNGHAAAALGATPGSTVVASQSRRRDRSSDKASVRFHHRSRERSPRRGEVSMLSGFFSSPPEKRQRSHRKKKRGFFSFGNSSSSSADADLAFGAGIEVSRDRKRLSTRSRNDRNADAAFLGLSAAAAAIALGESQKGSKSSRKADVVAVKETKSKKRVSSENRHRGRRTSASPIMEEDGWESASDEDDSSSVNSALAYGGHARRSQESLTSDSSGMGKWGWRWGSKKKSKRTVQAGSTADNFGTNAGTTAATLAGAIAGGAVASNTWQWQNDSRKSSSSNLPPLQQVYPVPTSDPSRFDVTRHDSIVSSNQPLMTSRPAPVPLQQPQPVVPVSHTVYTTQPPYSHSYSAPSGPPVFSQITYQPQPSNVGDSRDTSSGPTQTNVPGSFPGGGMVADNAPLDARTEFSHQRRETFPITKTVEPELDPLPRRQRASTRDESSAARFDFSEEPKGEDLYDWRRRQVNPDQRREEIQVQDAHQRRQVDHGSMSSNGVSMRRTEYTSEPAGNMGRKGDYHLNRGEDESKRSKPDSRVVPFDTRMVGAAISAAASEVAHVGAETHQEERREDDRKDRIEKREDPADDEPRYSSGEGTGAPDSVEQHVQITPRVLSRSVKNPDHENYAAYFIPREFLSESNDGRQSTEVQGDNDVTTDQIPQIIAVEPKGSGLSFIPAHTHTDEVDLDHITLLWQVPRLNLIEPTPPHSIAGSTKGGTSPVIKPEDAIEETKETPGSSTTPKVTWGKDETHTYQVVTPLENPEEFISTSTMLPNEEEDIETSSEASPLDDSPIIVERVPRMPGDFGDDLEFAATVAAGLEDTGFDPAIVIDDATFRRRDSPPGSEATGFYRSPFAETIIDLGLDSPGTEGAPPQQGFVEGELPPTPKYEQGPNANGGNADVTALKPSKKDSKSRKKVAEHDGDDDIPGAFDTKSELHDQRGVSDDPGRYSAQQERRVSVPVNVFDYLDEGSRVEDSKGKASEKSDDGLEITSSGSPGPADVARSEYFDAPEAAAEVLKSSSRSRGFDDVTVDVPAAEQPVGDFQEPNRADKRKKKSRKSEQDGQTFGSPAASPGSTALERNGDISSKRNSDRKSPRRDSERYSPSDRDLRSVMSDPVSEKDREEGKSRSRDNLDNNNLYGSPFEDARPTPAYAPIEDEFDEPRKSKKKSKRGSSGYGDISASVSPSAAVEDKRDSKSKSKKNKKGGLFGIFSASKSSDKLSETAQAQDAAAETTSDTYEEPKRKNKKSKERRSTRNGDDVSTQASDRLMEDVPVPALLEEVDVEGNPDDFEDANAKRKKSKDRKTNHTYGDWYGPADQSSSNLSRKENDDDGGKSRKEEYKRRSQESDLVEKSGRVTQALQAKVYKAASPGRFLIFMLNQVLMSPEDRDLPSIRKAPTINAPNVVDSNAGSGENEKIPFLEERQTTPPPPDIRIPADPHSHYAYKSVENFRPWKVEHETEASQFTGISGAPSTPPSAAFPLEDLPPLPASRPASPAPVSEDHMRRTSVIQASDSPQNHLVNSSPTAIPLHFRRPQASPGPARSSPFASPTTPNQRALDIVPPQRRSRPNSTEFKSSTEFRPLWLVERHGSRQEIAAVESYPSLPSSHTTSRSSSVHDPDEVGSHFYRDDGLSDSHAVSDGEDNGLRIDISRSIEREDLLGSRQATPTAASFHLDTKDNVLTEKMQDSGQAETSASREHSAQEAIRGVFPSSPKRLSHSVGGDLPERYVLSPIRFEALEDLPPLPTSRSSSPSLEGYVQETSATPEEAEKIEELPSLPASRSSFFLIGGLGRESSSILKEAEQLEGLPPLPVSRSSSPLHDIQGRKPTLTSEEAEQLEELPPLPASRSSSPLHDSQQREISSLSKEADHLKELPPLPASRSSSPLQDSQQRGIHSVSGEATQVEELPRLLVGRSSSPLHDSQIGGISSLSENAEQLEELPPLPASRSSSPLHGSQHIGIRSEPEKVEQVEELSTLLLERSSSPLHDIQGRKATSASEEAEQLEKLPPLPVSRSSSPLHDSQRTGISSVSDEPEQLEELPSLPANRSSSLSLKHETLDTSPMPKDAAVGAIVGLAAVSAAVAVVNNGKAAAGDSLRETDANLASVVDEPTGFREDEPQTSTTPKILAGSEVLSTKNSKKDGKGRKASSSRRKDDLPVDDETVARSLKDQDVGDTVMEEHHDVQEDGQDGPDVWFTPSTSKKTKKERKGKRKGRGGGGSSTPLDSLTSLEVEASSVEESRAVSPSGALTVGDSPGPDIITPGQTPEVTQDDWPGSATGSRKSKCKKGKKKLARSGQEETIEPGVIELDTVLEGPPETLESQRPTADYGEHNPRNSPLSDADVGLTDPTGQSTKEVAREKTKEPVLLEDKPVPDRAPTLQQPLDIVGQELQSPSNKLHSVKDFSETRNAVLTPQGNLDEEFFTPMGMSQSTQETQAKTEFPFPTGRGEASKKAKKKRKTVALANYLEPLDSPLESEEPEEFSATRSMSGGNQAEEAGESMGATSITSNSVSEPAVALAYATIRSSDGGYYPKAASPTFQGLSAITVAPEATPLPVDDDLDLLEAPTANLNNRIPSPEVVSSPLDEDFVLIEAPQASLADRVMSPEGIRQPTNEDFDLTEAPQANPAQQLLAPEAVPLPRDEDLDRAEAPRASPAQELLAPAAVPLPRDEGLDLAEAPRANLPQQLLAPEAVPLAKDEGSGLTEGPQARPADRLLTPEAVPLPRDSDVDLIEASHPSSAVHFLAPEAVPLPTDEDLELVEAPSAAEELLTPGVVPLPRDNGHGLIKTSSASLAGHFLTPEAVPLPINGDLPVIFKPVGSADSLSTPESISSSSHEDPDLTEALRASLADRSSKPESLPLPIDKDFPLNTPLADLPDKLSTPEAEPLPAEEGPDMMVRVSPASFADQSLTPEALAPRIDADLDLIEPAASSADRFMTSEAMLPIEEDINVMNALPEKPAERFLSAEAVPLPTDEDLDLIEPAASSADRSLTSEATPLPTDKDSDRMKTLPEKRAERFLSAETVPLPIDEDLDLIEPVASSADRFLTSEAMPLPIDEDINLMKAPLESPAERILSPEAVPLPIDEDLDLLNALPASPVLQTSRITSRESGSAPDYSSRSITEKDQALTLLPSTPADEADELVLDRASGNTTLERDNFSDELAVTQPMPELGYDQQAPSPALAFVIGDVPAVHDSSPSANVIGSFDRSPMQEVAEGFFTVISQKKVKKGKKGNQISSIIPDLGPTSVESDSPAIATEPGTASVDRALGTATPQEQINEDGWDVPSTKKKGKQGKKDKSGFQEPGKASQEDVIPADLLDHRTVSIKDTQGADTVKNLTNPPELGENLSVPEPGEKEPSFAWEPFQKKSETQTQQSPSGDSALTVGETEESPAISGNSLAATDTGKAVREMLADTGRTPDFGTFPPETDAANPFLIGIKPKQMILENPSTSEDHLIRDMTSKESSIEAKENEVSTPTVSVPDNLPAFEAKLASTSTAIEVQRMLGDRGSPRPSDDRSRKDDPLSTTQSLKEPPYEDKNTWDIPVKKKGKKGKKSRPLQGPESTTEESSILPTPTVEPETAPSNKDAMIEAAEKFTFKKSKKDKKGKKKVLGQASSSYQDEGKAEVGVMSEIDKGPGKENTLEQSYFDRAIHPTEVQELSLPPQTMSEDLLEYAASVPLPLDEVGDKATDVVAVKRVQESDVAWSRAVDVTESEVTPIDSSRSQQLSTSLPDAQSIADRSRELSALGIPDPTAIQTTPMIEITRTSTIEDDSTVLPTEKIGKKAKRQQRKQLEQERVDTAEYKPLPTSVLPEVPANKEELESSFPVNRTASEGRFSPETEAASRDALRELELEDGVSYFSLTSVESGKDDRKQSKYHGTAFADEGDQSAVHGGQPTNHEVLHTAPHESTLATIVEQPDYVDPVALGHDADSQLADQGASNQKNFSQLFVSTSKEVESNVGPMEFGTGSHSLEESESRGPHIDDAPVRENPQLLATTDSSIVYPPGDSLSIGHLASGSAPKSVAGEYMALPSNGNVFTSTTSRKSKKGKKGKKTQELLRDDDTAPPATPDPEEAPIENLEAPPLQPSFETPEPGTSHSYIENLPAEQREYEPSIEATLPTPRGYAAPEQQLTADGADEDLGYSMKKMKKKAKKMKQQADLAQGIEEQPQLEKIAERDAAASSVNPVGVEQQQLDKIDIPRKLQEPQESQQSDLHMLAQHVDPGLMAKDGEHTPVPIIELYQQTHSTIQDSLPSGIAQKLIPMADISEITKDRQIEHEHATAHFDHPQEVTATNKENQDDSWDFPTTKKPKKSEKSKKQSPRLDIDTKPQEVQPESSVDPLHQHTSTISHDQPLSIRRPEVSKSASPPQVTGHGGDGQFVGAGALAAIGSGVAAALLHNKSEEKGTKSKNQGEDRQLIAHEVERMESPSLHDEVTQPSEGSLPLSNAIQHRIPAQSQLYDDTRSSLPQFPAENEQRQDIARPSVASFQCDDDAKRDSAVQMSDSPVISEGLQTYDVVRDSGYQGTESSPPVGTDPEFIDASGTKHHSEIVERPSTLARHEKAKTLEQIGGYEDSASYNAENPLNISIEVDPTYEVAISRHKTKRCSGRVKSNFQDGNFDKNVSPHTNSSRAMDLETPVQYFDESPQPSPADSATKDRSSVLFQSSPSTREERTNQPIQPDTLHAPHSKIDPIDMSPAYNDNRGNLSGPDMSPSMATHEGASILAARASSLAALSGLTDAHRDSPKSLFGGPVGINSDLPSVISPPRTPFSLENSGRRQLNTITEHSPEKSLHHKQARALSDIGSPERGTKSARRSVTPREISQRRVRSPTVTGTIEKSLISTDDVLARLSWPAVDEDKHSVDLERSRSRNTDRRPSSRHSNVSALVSDGVKLRESEHRSLSGASIHSGESINAIIRTPEQFRSVSALSNRSGTPPLRRVDTRSVSGDLRAANKRGEAAKPAESEAEAEPAPAPAPAPAFSLATPSSSTYDPVKDKGKSRVKKMADIYEGWGDVHNNGSPLSPTRPPSMRRRQSMQIMDLESKVDQLVSENRLLQDAKSRAERGLEDAHHDHVQKSSAFEGAIETRDAYLTQKDTELGDLRRMVQSLQNEVSRLTEVNRSLETAREVDAEYAQRYTELQAEHSDTYEQWQQSRRELEDLRSQHSQLSTGMEGIVRHEVSIALEEKNAELARLREELEEAKEQVRTLQRQILASKPSDNFLIDRDEDYFDTQCQQLCQRVQQWVLRFSKLSDMKASRLMGDIDDEKVLDRLDNTILDGSDVDNFLADRVKRRDVFMSMVMTMIWEYVFTRYLFGMDREQRQKLKALEKNLAEVGPMTAVHKWRATTLTLLSKRGAFVAQRSQDSEAVVQEIYGTLSMFLPPPSHLEIQIRESLRNVMKAAIDLSIEMRTQRAEYVMLPPLQPEYNTHGDLARKVYFNASMMNERSGDTSSNEELEAQKAVVRMVLFPLVVKKDDASGIGEKIVVCPAQVLVAKPGKDKKVVRVVSGDRMDIDRAGNRSVQSFAPSSMDMGMGNMI</sequence>
<feature type="compositionally biased region" description="Polar residues" evidence="2">
    <location>
        <begin position="484"/>
        <end position="501"/>
    </location>
</feature>
<feature type="compositionally biased region" description="Basic and acidic residues" evidence="2">
    <location>
        <begin position="1227"/>
        <end position="1247"/>
    </location>
</feature>
<feature type="compositionally biased region" description="Basic and acidic residues" evidence="2">
    <location>
        <begin position="4489"/>
        <end position="4500"/>
    </location>
</feature>
<feature type="region of interest" description="Disordered" evidence="2">
    <location>
        <begin position="5217"/>
        <end position="5246"/>
    </location>
</feature>
<feature type="region of interest" description="Disordered" evidence="2">
    <location>
        <begin position="2129"/>
        <end position="2148"/>
    </location>
</feature>
<feature type="compositionally biased region" description="Basic and acidic residues" evidence="2">
    <location>
        <begin position="4330"/>
        <end position="4339"/>
    </location>
</feature>
<feature type="compositionally biased region" description="Basic and acidic residues" evidence="2">
    <location>
        <begin position="119"/>
        <end position="166"/>
    </location>
</feature>
<feature type="compositionally biased region" description="Low complexity" evidence="2">
    <location>
        <begin position="5674"/>
        <end position="5684"/>
    </location>
</feature>
<feature type="region of interest" description="Disordered" evidence="2">
    <location>
        <begin position="1053"/>
        <end position="1251"/>
    </location>
</feature>
<feature type="compositionally biased region" description="Polar residues" evidence="2">
    <location>
        <begin position="3804"/>
        <end position="3822"/>
    </location>
</feature>
<evidence type="ECO:0000256" key="2">
    <source>
        <dbReference type="SAM" id="MobiDB-lite"/>
    </source>
</evidence>
<feature type="region of interest" description="Disordered" evidence="2">
    <location>
        <begin position="3306"/>
        <end position="3378"/>
    </location>
</feature>
<feature type="compositionally biased region" description="Basic and acidic residues" evidence="2">
    <location>
        <begin position="1827"/>
        <end position="1843"/>
    </location>
</feature>
<feature type="compositionally biased region" description="Polar residues" evidence="2">
    <location>
        <begin position="4026"/>
        <end position="4040"/>
    </location>
</feature>
<feature type="compositionally biased region" description="Basic and acidic residues" evidence="2">
    <location>
        <begin position="4160"/>
        <end position="4172"/>
    </location>
</feature>
<feature type="compositionally biased region" description="Basic and acidic residues" evidence="2">
    <location>
        <begin position="4890"/>
        <end position="4902"/>
    </location>
</feature>
<feature type="compositionally biased region" description="Basic and acidic residues" evidence="2">
    <location>
        <begin position="1151"/>
        <end position="1177"/>
    </location>
</feature>
<feature type="region of interest" description="Disordered" evidence="2">
    <location>
        <begin position="5096"/>
        <end position="5180"/>
    </location>
</feature>
<feature type="compositionally biased region" description="Basic and acidic residues" evidence="2">
    <location>
        <begin position="2668"/>
        <end position="2677"/>
    </location>
</feature>
<feature type="compositionally biased region" description="Acidic residues" evidence="2">
    <location>
        <begin position="1989"/>
        <end position="2002"/>
    </location>
</feature>
<reference evidence="3 4" key="1">
    <citation type="submission" date="2019-09" db="EMBL/GenBank/DDBJ databases">
        <title>The hologenome of the rock-dwelling lichen Lasallia pustulata.</title>
        <authorList>
            <person name="Greshake Tzovaras B."/>
            <person name="Segers F."/>
            <person name="Bicker A."/>
            <person name="Dal Grande F."/>
            <person name="Otte J."/>
            <person name="Hankeln T."/>
            <person name="Schmitt I."/>
            <person name="Ebersberger I."/>
        </authorList>
    </citation>
    <scope>NUCLEOTIDE SEQUENCE [LARGE SCALE GENOMIC DNA]</scope>
    <source>
        <strain evidence="3">A1-1</strain>
    </source>
</reference>
<feature type="compositionally biased region" description="Polar residues" evidence="2">
    <location>
        <begin position="2217"/>
        <end position="2235"/>
    </location>
</feature>
<feature type="region of interest" description="Disordered" evidence="2">
    <location>
        <begin position="3401"/>
        <end position="3426"/>
    </location>
</feature>
<evidence type="ECO:0000256" key="1">
    <source>
        <dbReference type="SAM" id="Coils"/>
    </source>
</evidence>
<feature type="compositionally biased region" description="Basic and acidic residues" evidence="2">
    <location>
        <begin position="1183"/>
        <end position="1201"/>
    </location>
</feature>
<feature type="region of interest" description="Disordered" evidence="2">
    <location>
        <begin position="4410"/>
        <end position="4435"/>
    </location>
</feature>
<name>A0A5M8PWB2_9LECA</name>
<feature type="region of interest" description="Disordered" evidence="2">
    <location>
        <begin position="2307"/>
        <end position="2353"/>
    </location>
</feature>
<feature type="compositionally biased region" description="Polar residues" evidence="2">
    <location>
        <begin position="4879"/>
        <end position="4889"/>
    </location>
</feature>
<feature type="region of interest" description="Disordered" evidence="2">
    <location>
        <begin position="383"/>
        <end position="413"/>
    </location>
</feature>
<feature type="region of interest" description="Disordered" evidence="2">
    <location>
        <begin position="1571"/>
        <end position="1712"/>
    </location>
</feature>
<feature type="region of interest" description="Disordered" evidence="2">
    <location>
        <begin position="3934"/>
        <end position="4103"/>
    </location>
</feature>
<feature type="compositionally biased region" description="Polar residues" evidence="2">
    <location>
        <begin position="5467"/>
        <end position="5481"/>
    </location>
</feature>
<feature type="region of interest" description="Disordered" evidence="2">
    <location>
        <begin position="2395"/>
        <end position="2432"/>
    </location>
</feature>
<feature type="region of interest" description="Disordered" evidence="2">
    <location>
        <begin position="5622"/>
        <end position="5694"/>
    </location>
</feature>
<feature type="compositionally biased region" description="Basic and acidic residues" evidence="2">
    <location>
        <begin position="1679"/>
        <end position="1696"/>
    </location>
</feature>
<feature type="compositionally biased region" description="Polar residues" evidence="2">
    <location>
        <begin position="196"/>
        <end position="211"/>
    </location>
</feature>
<feature type="coiled-coil region" evidence="1">
    <location>
        <begin position="5786"/>
        <end position="5820"/>
    </location>
</feature>
<feature type="region of interest" description="Disordered" evidence="2">
    <location>
        <begin position="5554"/>
        <end position="5587"/>
    </location>
</feature>
<feature type="compositionally biased region" description="Low complexity" evidence="2">
    <location>
        <begin position="62"/>
        <end position="72"/>
    </location>
</feature>
<feature type="compositionally biased region" description="Low complexity" evidence="2">
    <location>
        <begin position="392"/>
        <end position="410"/>
    </location>
</feature>
<feature type="region of interest" description="Disordered" evidence="2">
    <location>
        <begin position="3804"/>
        <end position="3827"/>
    </location>
</feature>
<feature type="region of interest" description="Disordered" evidence="2">
    <location>
        <begin position="4728"/>
        <end position="4797"/>
    </location>
</feature>
<organism evidence="3 4">
    <name type="scientific">Lasallia pustulata</name>
    <dbReference type="NCBI Taxonomy" id="136370"/>
    <lineage>
        <taxon>Eukaryota</taxon>
        <taxon>Fungi</taxon>
        <taxon>Dikarya</taxon>
        <taxon>Ascomycota</taxon>
        <taxon>Pezizomycotina</taxon>
        <taxon>Lecanoromycetes</taxon>
        <taxon>OSLEUM clade</taxon>
        <taxon>Umbilicariomycetidae</taxon>
        <taxon>Umbilicariales</taxon>
        <taxon>Umbilicariaceae</taxon>
        <taxon>Lasallia</taxon>
    </lineage>
</organism>
<feature type="compositionally biased region" description="Basic and acidic residues" evidence="2">
    <location>
        <begin position="5650"/>
        <end position="5659"/>
    </location>
</feature>
<dbReference type="Proteomes" id="UP000324767">
    <property type="component" value="Unassembled WGS sequence"/>
</dbReference>
<protein>
    <recommendedName>
        <fullName evidence="5">Involucrin repeat protein</fullName>
    </recommendedName>
</protein>
<feature type="compositionally biased region" description="Basic residues" evidence="2">
    <location>
        <begin position="4245"/>
        <end position="4255"/>
    </location>
</feature>
<feature type="region of interest" description="Disordered" evidence="2">
    <location>
        <begin position="439"/>
        <end position="507"/>
    </location>
</feature>
<feature type="region of interest" description="Disordered" evidence="2">
    <location>
        <begin position="4654"/>
        <end position="4699"/>
    </location>
</feature>
<feature type="compositionally biased region" description="Polar residues" evidence="2">
    <location>
        <begin position="1"/>
        <end position="15"/>
    </location>
</feature>
<feature type="compositionally biased region" description="Low complexity" evidence="2">
    <location>
        <begin position="2311"/>
        <end position="2323"/>
    </location>
</feature>
<feature type="compositionally biased region" description="Basic and acidic residues" evidence="2">
    <location>
        <begin position="3061"/>
        <end position="3079"/>
    </location>
</feature>
<feature type="compositionally biased region" description="Low complexity" evidence="2">
    <location>
        <begin position="1932"/>
        <end position="1946"/>
    </location>
</feature>
<feature type="compositionally biased region" description="Low complexity" evidence="2">
    <location>
        <begin position="2680"/>
        <end position="2691"/>
    </location>
</feature>
<feature type="compositionally biased region" description="Low complexity" evidence="2">
    <location>
        <begin position="3325"/>
        <end position="3340"/>
    </location>
</feature>
<feature type="compositionally biased region" description="Basic and acidic residues" evidence="2">
    <location>
        <begin position="2324"/>
        <end position="2353"/>
    </location>
</feature>
<comment type="caution">
    <text evidence="3">The sequence shown here is derived from an EMBL/GenBank/DDBJ whole genome shotgun (WGS) entry which is preliminary data.</text>
</comment>
<feature type="coiled-coil region" evidence="1">
    <location>
        <begin position="5726"/>
        <end position="5753"/>
    </location>
</feature>
<feature type="region of interest" description="Disordered" evidence="2">
    <location>
        <begin position="3687"/>
        <end position="3711"/>
    </location>
</feature>
<feature type="compositionally biased region" description="Basic and acidic residues" evidence="2">
    <location>
        <begin position="5554"/>
        <end position="5572"/>
    </location>
</feature>
<feature type="region of interest" description="Disordered" evidence="2">
    <location>
        <begin position="5297"/>
        <end position="5412"/>
    </location>
</feature>
<feature type="compositionally biased region" description="Polar residues" evidence="2">
    <location>
        <begin position="1075"/>
        <end position="1102"/>
    </location>
</feature>
<feature type="region of interest" description="Disordered" evidence="2">
    <location>
        <begin position="631"/>
        <end position="803"/>
    </location>
</feature>
<accession>A0A5M8PWB2</accession>
<feature type="compositionally biased region" description="Basic and acidic residues" evidence="2">
    <location>
        <begin position="2858"/>
        <end position="2891"/>
    </location>
</feature>
<feature type="region of interest" description="Disordered" evidence="2">
    <location>
        <begin position="1"/>
        <end position="76"/>
    </location>
</feature>
<dbReference type="PANTHER" id="PTHR40641:SF2">
    <property type="entry name" value="INVOLUCRIN REPEAT PROTEIN"/>
    <property type="match status" value="1"/>
</dbReference>
<feature type="compositionally biased region" description="Basic and acidic residues" evidence="2">
    <location>
        <begin position="48"/>
        <end position="57"/>
    </location>
</feature>
<dbReference type="InterPro" id="IPR053268">
    <property type="entry name" value="Woronin_anchor"/>
</dbReference>
<feature type="compositionally biased region" description="Basic and acidic residues" evidence="2">
    <location>
        <begin position="1790"/>
        <end position="1820"/>
    </location>
</feature>
<feature type="region of interest" description="Disordered" evidence="2">
    <location>
        <begin position="4816"/>
        <end position="4836"/>
    </location>
</feature>
<feature type="region of interest" description="Disordered" evidence="2">
    <location>
        <begin position="300"/>
        <end position="319"/>
    </location>
</feature>
<feature type="compositionally biased region" description="Polar residues" evidence="2">
    <location>
        <begin position="4417"/>
        <end position="4431"/>
    </location>
</feature>
<feature type="region of interest" description="Disordered" evidence="2">
    <location>
        <begin position="2510"/>
        <end position="2771"/>
    </location>
</feature>
<feature type="region of interest" description="Disordered" evidence="2">
    <location>
        <begin position="2170"/>
        <end position="2285"/>
    </location>
</feature>
<feature type="compositionally biased region" description="Basic and acidic residues" evidence="2">
    <location>
        <begin position="4751"/>
        <end position="4760"/>
    </location>
</feature>
<evidence type="ECO:0008006" key="5">
    <source>
        <dbReference type="Google" id="ProtNLM"/>
    </source>
</evidence>
<feature type="compositionally biased region" description="Basic and acidic residues" evidence="2">
    <location>
        <begin position="4669"/>
        <end position="4685"/>
    </location>
</feature>
<dbReference type="OrthoDB" id="5365701at2759"/>
<feature type="region of interest" description="Disordered" evidence="2">
    <location>
        <begin position="2368"/>
        <end position="2387"/>
    </location>
</feature>
<feature type="region of interest" description="Disordered" evidence="2">
    <location>
        <begin position="5444"/>
        <end position="5528"/>
    </location>
</feature>
<feature type="compositionally biased region" description="Low complexity" evidence="2">
    <location>
        <begin position="2932"/>
        <end position="2952"/>
    </location>
</feature>
<feature type="region of interest" description="Disordered" evidence="2">
    <location>
        <begin position="2449"/>
        <end position="2484"/>
    </location>
</feature>
<feature type="compositionally biased region" description="Polar residues" evidence="2">
    <location>
        <begin position="4071"/>
        <end position="4081"/>
    </location>
</feature>
<evidence type="ECO:0000313" key="3">
    <source>
        <dbReference type="EMBL" id="KAA6413344.1"/>
    </source>
</evidence>
<feature type="compositionally biased region" description="Low complexity" evidence="2">
    <location>
        <begin position="793"/>
        <end position="803"/>
    </location>
</feature>
<feature type="compositionally biased region" description="Polar residues" evidence="2">
    <location>
        <begin position="4260"/>
        <end position="4271"/>
    </location>
</feature>
<feature type="region of interest" description="Disordered" evidence="2">
    <location>
        <begin position="1267"/>
        <end position="1317"/>
    </location>
</feature>
<gene>
    <name evidence="3" type="ORF">FRX48_03090</name>
</gene>
<keyword evidence="1" id="KW-0175">Coiled coil</keyword>
<feature type="compositionally biased region" description="Basic residues" evidence="2">
    <location>
        <begin position="705"/>
        <end position="721"/>
    </location>
</feature>
<feature type="compositionally biased region" description="Basic and acidic residues" evidence="2">
    <location>
        <begin position="1119"/>
        <end position="1130"/>
    </location>
</feature>
<feature type="compositionally biased region" description="Basic and acidic residues" evidence="2">
    <location>
        <begin position="5096"/>
        <end position="5131"/>
    </location>
</feature>
<feature type="region of interest" description="Disordered" evidence="2">
    <location>
        <begin position="4160"/>
        <end position="4182"/>
    </location>
</feature>
<feature type="compositionally biased region" description="Polar residues" evidence="2">
    <location>
        <begin position="3133"/>
        <end position="3143"/>
    </location>
</feature>
<feature type="compositionally biased region" description="Basic residues" evidence="2">
    <location>
        <begin position="2987"/>
        <end position="2999"/>
    </location>
</feature>
<feature type="compositionally biased region" description="Polar residues" evidence="2">
    <location>
        <begin position="439"/>
        <end position="462"/>
    </location>
</feature>
<feature type="compositionally biased region" description="Low complexity" evidence="2">
    <location>
        <begin position="931"/>
        <end position="941"/>
    </location>
</feature>
<feature type="region of interest" description="Disordered" evidence="2">
    <location>
        <begin position="850"/>
        <end position="958"/>
    </location>
</feature>
<feature type="compositionally biased region" description="Basic and acidic residues" evidence="2">
    <location>
        <begin position="2034"/>
        <end position="2064"/>
    </location>
</feature>
<feature type="compositionally biased region" description="Basic and acidic residues" evidence="2">
    <location>
        <begin position="4204"/>
        <end position="4222"/>
    </location>
</feature>
<feature type="region of interest" description="Disordered" evidence="2">
    <location>
        <begin position="2809"/>
        <end position="3084"/>
    </location>
</feature>
<feature type="region of interest" description="Disordered" evidence="2">
    <location>
        <begin position="4561"/>
        <end position="4614"/>
    </location>
</feature>
<feature type="compositionally biased region" description="Polar residues" evidence="2">
    <location>
        <begin position="2622"/>
        <end position="2642"/>
    </location>
</feature>
<feature type="compositionally biased region" description="Polar residues" evidence="2">
    <location>
        <begin position="987"/>
        <end position="1001"/>
    </location>
</feature>
<feature type="compositionally biased region" description="Basic residues" evidence="2">
    <location>
        <begin position="4296"/>
        <end position="4309"/>
    </location>
</feature>
<feature type="region of interest" description="Disordered" evidence="2">
    <location>
        <begin position="4198"/>
        <end position="4339"/>
    </location>
</feature>
<feature type="compositionally biased region" description="Basic residues" evidence="2">
    <location>
        <begin position="4741"/>
        <end position="4750"/>
    </location>
</feature>
<feature type="region of interest" description="Disordered" evidence="2">
    <location>
        <begin position="4977"/>
        <end position="5078"/>
    </location>
</feature>
<feature type="region of interest" description="Disordered" evidence="2">
    <location>
        <begin position="545"/>
        <end position="590"/>
    </location>
</feature>
<feature type="compositionally biased region" description="Basic and acidic residues" evidence="2">
    <location>
        <begin position="561"/>
        <end position="577"/>
    </location>
</feature>
<dbReference type="EMBL" id="VXIT01000004">
    <property type="protein sequence ID" value="KAA6413344.1"/>
    <property type="molecule type" value="Genomic_DNA"/>
</dbReference>
<dbReference type="PANTHER" id="PTHR40641">
    <property type="entry name" value="INVOLUCRIN REPEAT PROTEIN (AFU_ORTHOLOGUE AFUA_2G08060)"/>
    <property type="match status" value="1"/>
</dbReference>
<feature type="compositionally biased region" description="Polar residues" evidence="2">
    <location>
        <begin position="5040"/>
        <end position="5049"/>
    </location>
</feature>
<feature type="region of interest" description="Disordered" evidence="2">
    <location>
        <begin position="4466"/>
        <end position="4542"/>
    </location>
</feature>
<feature type="compositionally biased region" description="Basic residues" evidence="2">
    <location>
        <begin position="2908"/>
        <end position="2921"/>
    </location>
</feature>
<feature type="region of interest" description="Disordered" evidence="2">
    <location>
        <begin position="255"/>
        <end position="295"/>
    </location>
</feature>
<feature type="coiled-coil region" evidence="1">
    <location>
        <begin position="5871"/>
        <end position="5905"/>
    </location>
</feature>
<feature type="compositionally biased region" description="Basic and acidic residues" evidence="2">
    <location>
        <begin position="4286"/>
        <end position="4295"/>
    </location>
</feature>
<feature type="compositionally biased region" description="Basic residues" evidence="2">
    <location>
        <begin position="783"/>
        <end position="792"/>
    </location>
</feature>
<feature type="region of interest" description="Disordered" evidence="2">
    <location>
        <begin position="5185"/>
        <end position="5204"/>
    </location>
</feature>
<feature type="compositionally biased region" description="Basic residues" evidence="2">
    <location>
        <begin position="5005"/>
        <end position="5017"/>
    </location>
</feature>
<feature type="compositionally biased region" description="Basic residues" evidence="2">
    <location>
        <begin position="2006"/>
        <end position="2016"/>
    </location>
</feature>
<feature type="compositionally biased region" description="Polar residues" evidence="2">
    <location>
        <begin position="29"/>
        <end position="40"/>
    </location>
</feature>
<feature type="compositionally biased region" description="Polar residues" evidence="2">
    <location>
        <begin position="1053"/>
        <end position="1067"/>
    </location>
</feature>
<feature type="region of interest" description="Disordered" evidence="2">
    <location>
        <begin position="1724"/>
        <end position="2065"/>
    </location>
</feature>
<evidence type="ECO:0000313" key="4">
    <source>
        <dbReference type="Proteomes" id="UP000324767"/>
    </source>
</evidence>
<feature type="region of interest" description="Disordered" evidence="2">
    <location>
        <begin position="3133"/>
        <end position="3214"/>
    </location>
</feature>
<feature type="compositionally biased region" description="Acidic residues" evidence="2">
    <location>
        <begin position="893"/>
        <end position="907"/>
    </location>
</feature>